<keyword evidence="3" id="KW-1185">Reference proteome</keyword>
<evidence type="ECO:0000313" key="3">
    <source>
        <dbReference type="Proteomes" id="UP001497416"/>
    </source>
</evidence>
<dbReference type="EMBL" id="CAXIXY010000003">
    <property type="protein sequence ID" value="CAL2080020.1"/>
    <property type="molecule type" value="Genomic_DNA"/>
</dbReference>
<evidence type="ECO:0000256" key="1">
    <source>
        <dbReference type="SAM" id="SignalP"/>
    </source>
</evidence>
<accession>A0ABP1EHE6</accession>
<gene>
    <name evidence="2" type="ORF">T190607A01A_10959</name>
</gene>
<proteinExistence type="predicted"/>
<name>A0ABP1EHE6_9FLAO</name>
<dbReference type="RefSeq" id="WP_348710707.1">
    <property type="nucleotide sequence ID" value="NZ_CAXIXY010000003.1"/>
</dbReference>
<protein>
    <recommendedName>
        <fullName evidence="4">Lipoprotein</fullName>
    </recommendedName>
</protein>
<comment type="caution">
    <text evidence="2">The sequence shown here is derived from an EMBL/GenBank/DDBJ whole genome shotgun (WGS) entry which is preliminary data.</text>
</comment>
<feature type="signal peptide" evidence="1">
    <location>
        <begin position="1"/>
        <end position="20"/>
    </location>
</feature>
<reference evidence="2 3" key="1">
    <citation type="submission" date="2024-05" db="EMBL/GenBank/DDBJ databases">
        <authorList>
            <person name="Duchaud E."/>
        </authorList>
    </citation>
    <scope>NUCLEOTIDE SEQUENCE [LARGE SCALE GENOMIC DNA]</scope>
    <source>
        <strain evidence="2">Ena-SAMPLE-TAB-13-05-2024-13:56:06:370-140302</strain>
    </source>
</reference>
<dbReference type="Proteomes" id="UP001497416">
    <property type="component" value="Unassembled WGS sequence"/>
</dbReference>
<sequence>MKLFKLLSLPLLLVTLTKCASYKLENTAPFDVKSATSVSRIGGRPGSPGGTEVKIVYSSDKEIKFDSMFYNNKKAKTRTFTENKMNVVSAIFYSTSASNDTQMHNDASKEYGNSAPAKKEDIPFTLKENEVVISYIEGKKTKYFKIGNVKTGKPVMMQ</sequence>
<feature type="chain" id="PRO_5047123309" description="Lipoprotein" evidence="1">
    <location>
        <begin position="21"/>
        <end position="158"/>
    </location>
</feature>
<evidence type="ECO:0000313" key="2">
    <source>
        <dbReference type="EMBL" id="CAL2080020.1"/>
    </source>
</evidence>
<organism evidence="2 3">
    <name type="scientific">Tenacibaculum platacis</name>
    <dbReference type="NCBI Taxonomy" id="3137852"/>
    <lineage>
        <taxon>Bacteria</taxon>
        <taxon>Pseudomonadati</taxon>
        <taxon>Bacteroidota</taxon>
        <taxon>Flavobacteriia</taxon>
        <taxon>Flavobacteriales</taxon>
        <taxon>Flavobacteriaceae</taxon>
        <taxon>Tenacibaculum</taxon>
    </lineage>
</organism>
<keyword evidence="1" id="KW-0732">Signal</keyword>
<evidence type="ECO:0008006" key="4">
    <source>
        <dbReference type="Google" id="ProtNLM"/>
    </source>
</evidence>